<dbReference type="PANTHER" id="PTHR34535">
    <property type="entry name" value="HYDROGENASE MATURATION FACTOR HYPA"/>
    <property type="match status" value="1"/>
</dbReference>
<dbReference type="EMBL" id="FODT01000002">
    <property type="protein sequence ID" value="SEO30634.1"/>
    <property type="molecule type" value="Genomic_DNA"/>
</dbReference>
<evidence type="ECO:0000256" key="3">
    <source>
        <dbReference type="ARBA" id="ARBA00022833"/>
    </source>
</evidence>
<sequence>MHEMALCESMIEIIEREARDQHFARVRAVWVEIGALSHVEPEAMRFCFSAVAHGGIAADARFEIVSVSGAAWCMSCSKTVPLAQRSAPCPDCGGYQLQVTAGDELRIKELEVD</sequence>
<feature type="binding site" evidence="4">
    <location>
        <position position="89"/>
    </location>
    <ligand>
        <name>Zn(2+)</name>
        <dbReference type="ChEBI" id="CHEBI:29105"/>
    </ligand>
</feature>
<comment type="function">
    <text evidence="4">Involved in the maturation of [NiFe] hydrogenases. Required for nickel insertion into the metal center of the hydrogenase.</text>
</comment>
<dbReference type="GO" id="GO:0016151">
    <property type="term" value="F:nickel cation binding"/>
    <property type="evidence" value="ECO:0007669"/>
    <property type="project" value="UniProtKB-UniRule"/>
</dbReference>
<keyword evidence="2 4" id="KW-0479">Metal-binding</keyword>
<dbReference type="AlphaFoldDB" id="A0A1H8NLZ8"/>
<dbReference type="Gene3D" id="3.30.2320.80">
    <property type="match status" value="1"/>
</dbReference>
<reference evidence="6" key="1">
    <citation type="submission" date="2016-10" db="EMBL/GenBank/DDBJ databases">
        <authorList>
            <person name="Varghese N."/>
            <person name="Submissions S."/>
        </authorList>
    </citation>
    <scope>NUCLEOTIDE SEQUENCE [LARGE SCALE GENOMIC DNA]</scope>
    <source>
        <strain evidence="6">DSM 123</strain>
    </source>
</reference>
<dbReference type="GO" id="GO:0008270">
    <property type="term" value="F:zinc ion binding"/>
    <property type="evidence" value="ECO:0007669"/>
    <property type="project" value="UniProtKB-UniRule"/>
</dbReference>
<feature type="binding site" evidence="4">
    <location>
        <position position="73"/>
    </location>
    <ligand>
        <name>Zn(2+)</name>
        <dbReference type="ChEBI" id="CHEBI:29105"/>
    </ligand>
</feature>
<dbReference type="OrthoDB" id="288014at2"/>
<evidence type="ECO:0000256" key="2">
    <source>
        <dbReference type="ARBA" id="ARBA00022723"/>
    </source>
</evidence>
<keyword evidence="1 4" id="KW-0533">Nickel</keyword>
<organism evidence="5 6">
    <name type="scientific">Rhodopseudomonas pseudopalustris</name>
    <dbReference type="NCBI Taxonomy" id="1513892"/>
    <lineage>
        <taxon>Bacteria</taxon>
        <taxon>Pseudomonadati</taxon>
        <taxon>Pseudomonadota</taxon>
        <taxon>Alphaproteobacteria</taxon>
        <taxon>Hyphomicrobiales</taxon>
        <taxon>Nitrobacteraceae</taxon>
        <taxon>Rhodopseudomonas</taxon>
    </lineage>
</organism>
<dbReference type="HAMAP" id="MF_00213">
    <property type="entry name" value="HypA_HybF"/>
    <property type="match status" value="1"/>
</dbReference>
<comment type="similarity">
    <text evidence="4">Belongs to the HypA/HybF family.</text>
</comment>
<protein>
    <recommendedName>
        <fullName evidence="4">Hydrogenase maturation factor HypA</fullName>
    </recommendedName>
</protein>
<dbReference type="Proteomes" id="UP000199615">
    <property type="component" value="Unassembled WGS sequence"/>
</dbReference>
<feature type="binding site" evidence="4">
    <location>
        <position position="92"/>
    </location>
    <ligand>
        <name>Zn(2+)</name>
        <dbReference type="ChEBI" id="CHEBI:29105"/>
    </ligand>
</feature>
<dbReference type="GO" id="GO:0051604">
    <property type="term" value="P:protein maturation"/>
    <property type="evidence" value="ECO:0007669"/>
    <property type="project" value="InterPro"/>
</dbReference>
<dbReference type="FunFam" id="3.30.2320.80:FF:000001">
    <property type="entry name" value="Hydrogenase maturation factor HypA"/>
    <property type="match status" value="1"/>
</dbReference>
<name>A0A1H8NLZ8_9BRAD</name>
<gene>
    <name evidence="4" type="primary">hypA</name>
    <name evidence="5" type="ORF">SAMN05444123_102178</name>
</gene>
<dbReference type="PIRSF" id="PIRSF004761">
    <property type="entry name" value="Hydrgn_mat_HypA"/>
    <property type="match status" value="1"/>
</dbReference>
<keyword evidence="6" id="KW-1185">Reference proteome</keyword>
<dbReference type="GO" id="GO:0016530">
    <property type="term" value="F:metallochaperone activity"/>
    <property type="evidence" value="ECO:0007669"/>
    <property type="project" value="UniProtKB-ARBA"/>
</dbReference>
<dbReference type="NCBIfam" id="NF009046">
    <property type="entry name" value="PRK12380.1"/>
    <property type="match status" value="1"/>
</dbReference>
<dbReference type="Pfam" id="PF01155">
    <property type="entry name" value="HypA"/>
    <property type="match status" value="1"/>
</dbReference>
<proteinExistence type="inferred from homology"/>
<feature type="binding site" evidence="4">
    <location>
        <position position="2"/>
    </location>
    <ligand>
        <name>Ni(2+)</name>
        <dbReference type="ChEBI" id="CHEBI:49786"/>
    </ligand>
</feature>
<keyword evidence="3 4" id="KW-0862">Zinc</keyword>
<accession>A0A1H8NLZ8</accession>
<evidence type="ECO:0000313" key="5">
    <source>
        <dbReference type="EMBL" id="SEO30634.1"/>
    </source>
</evidence>
<evidence type="ECO:0000313" key="6">
    <source>
        <dbReference type="Proteomes" id="UP000199615"/>
    </source>
</evidence>
<dbReference type="InterPro" id="IPR000688">
    <property type="entry name" value="HypA/HybF"/>
</dbReference>
<feature type="binding site" evidence="4">
    <location>
        <position position="76"/>
    </location>
    <ligand>
        <name>Zn(2+)</name>
        <dbReference type="ChEBI" id="CHEBI:29105"/>
    </ligand>
</feature>
<evidence type="ECO:0000256" key="4">
    <source>
        <dbReference type="HAMAP-Rule" id="MF_00213"/>
    </source>
</evidence>
<dbReference type="NCBIfam" id="TIGR00100">
    <property type="entry name" value="hypA"/>
    <property type="match status" value="1"/>
</dbReference>
<dbReference type="RefSeq" id="WP_092681970.1">
    <property type="nucleotide sequence ID" value="NZ_FODT01000002.1"/>
</dbReference>
<evidence type="ECO:0000256" key="1">
    <source>
        <dbReference type="ARBA" id="ARBA00022596"/>
    </source>
</evidence>
<dbReference type="PANTHER" id="PTHR34535:SF3">
    <property type="entry name" value="HYDROGENASE MATURATION FACTOR HYPA"/>
    <property type="match status" value="1"/>
</dbReference>